<gene>
    <name evidence="3" type="ORF">LACBIDRAFT_298683</name>
</gene>
<dbReference type="OrthoDB" id="9451547at2759"/>
<protein>
    <submittedName>
        <fullName evidence="3">Predicted protein</fullName>
    </submittedName>
</protein>
<accession>B0DDE6</accession>
<dbReference type="AlphaFoldDB" id="B0DDE6"/>
<feature type="region of interest" description="Disordered" evidence="1">
    <location>
        <begin position="261"/>
        <end position="303"/>
    </location>
</feature>
<dbReference type="PANTHER" id="PTHR35043">
    <property type="entry name" value="TRANSCRIPTION FACTOR DOMAIN-CONTAINING PROTEIN"/>
    <property type="match status" value="1"/>
</dbReference>
<dbReference type="HOGENOM" id="CLU_022883_3_0_1"/>
<sequence>MLIFLALFYFSLVSTRAAPLDIISGGNTPNNLVLQTYVSPPDQRTVSGIFWNCVVTISLCTWTSVYPNIPGPDQKWWNVTLRRIELMLWAILAPELIFFWALRQLNGAKYIASEVNRLCNVNWTKTHGHFVQMGGFMLMGENGIRTVLTAENFLELLGEKKIDLPPVTKEEIMDRSKGDDLSRVITIIQVLWFNFQFYLRARQGLIYTEIEWITMGLNMFILCLSLFWWKKPLDVGCSIPVALKTKASTLVQLADLGAESSVDSASDEQHGMETLNASESRPSTPINDAKAATGPSCEGQSIG</sequence>
<dbReference type="KEGG" id="lbc:LACBIDRAFT_298683"/>
<dbReference type="EMBL" id="DS547104">
    <property type="protein sequence ID" value="EDR07596.1"/>
    <property type="molecule type" value="Genomic_DNA"/>
</dbReference>
<dbReference type="Proteomes" id="UP000001194">
    <property type="component" value="Unassembled WGS sequence"/>
</dbReference>
<dbReference type="STRING" id="486041.B0DDE6"/>
<dbReference type="InParanoid" id="B0DDE6"/>
<evidence type="ECO:0000313" key="3">
    <source>
        <dbReference type="EMBL" id="EDR07596.1"/>
    </source>
</evidence>
<dbReference type="PANTHER" id="PTHR35043:SF7">
    <property type="entry name" value="TRANSCRIPTION FACTOR DOMAIN-CONTAINING PROTEIN"/>
    <property type="match status" value="1"/>
</dbReference>
<name>B0DDE6_LACBS</name>
<evidence type="ECO:0000313" key="4">
    <source>
        <dbReference type="Proteomes" id="UP000001194"/>
    </source>
</evidence>
<reference evidence="3 4" key="1">
    <citation type="journal article" date="2008" name="Nature">
        <title>The genome of Laccaria bicolor provides insights into mycorrhizal symbiosis.</title>
        <authorList>
            <person name="Martin F."/>
            <person name="Aerts A."/>
            <person name="Ahren D."/>
            <person name="Brun A."/>
            <person name="Danchin E.G.J."/>
            <person name="Duchaussoy F."/>
            <person name="Gibon J."/>
            <person name="Kohler A."/>
            <person name="Lindquist E."/>
            <person name="Pereda V."/>
            <person name="Salamov A."/>
            <person name="Shapiro H.J."/>
            <person name="Wuyts J."/>
            <person name="Blaudez D."/>
            <person name="Buee M."/>
            <person name="Brokstein P."/>
            <person name="Canbaeck B."/>
            <person name="Cohen D."/>
            <person name="Courty P.E."/>
            <person name="Coutinho P.M."/>
            <person name="Delaruelle C."/>
            <person name="Detter J.C."/>
            <person name="Deveau A."/>
            <person name="DiFazio S."/>
            <person name="Duplessis S."/>
            <person name="Fraissinet-Tachet L."/>
            <person name="Lucic E."/>
            <person name="Frey-Klett P."/>
            <person name="Fourrey C."/>
            <person name="Feussner I."/>
            <person name="Gay G."/>
            <person name="Grimwood J."/>
            <person name="Hoegger P.J."/>
            <person name="Jain P."/>
            <person name="Kilaru S."/>
            <person name="Labbe J."/>
            <person name="Lin Y.C."/>
            <person name="Legue V."/>
            <person name="Le Tacon F."/>
            <person name="Marmeisse R."/>
            <person name="Melayah D."/>
            <person name="Montanini B."/>
            <person name="Muratet M."/>
            <person name="Nehls U."/>
            <person name="Niculita-Hirzel H."/>
            <person name="Oudot-Le Secq M.P."/>
            <person name="Peter M."/>
            <person name="Quesneville H."/>
            <person name="Rajashekar B."/>
            <person name="Reich M."/>
            <person name="Rouhier N."/>
            <person name="Schmutz J."/>
            <person name="Yin T."/>
            <person name="Chalot M."/>
            <person name="Henrissat B."/>
            <person name="Kuees U."/>
            <person name="Lucas S."/>
            <person name="Van de Peer Y."/>
            <person name="Podila G.K."/>
            <person name="Polle A."/>
            <person name="Pukkila P.J."/>
            <person name="Richardson P.M."/>
            <person name="Rouze P."/>
            <person name="Sanders I.R."/>
            <person name="Stajich J.E."/>
            <person name="Tunlid A."/>
            <person name="Tuskan G."/>
            <person name="Grigoriev I.V."/>
        </authorList>
    </citation>
    <scope>NUCLEOTIDE SEQUENCE [LARGE SCALE GENOMIC DNA]</scope>
    <source>
        <strain evidence="4">S238N-H82 / ATCC MYA-4686</strain>
    </source>
</reference>
<evidence type="ECO:0000256" key="2">
    <source>
        <dbReference type="SAM" id="SignalP"/>
    </source>
</evidence>
<dbReference type="GeneID" id="6077635"/>
<feature type="compositionally biased region" description="Polar residues" evidence="1">
    <location>
        <begin position="275"/>
        <end position="286"/>
    </location>
</feature>
<keyword evidence="4" id="KW-1185">Reference proteome</keyword>
<organism evidence="4">
    <name type="scientific">Laccaria bicolor (strain S238N-H82 / ATCC MYA-4686)</name>
    <name type="common">Bicoloured deceiver</name>
    <name type="synonym">Laccaria laccata var. bicolor</name>
    <dbReference type="NCBI Taxonomy" id="486041"/>
    <lineage>
        <taxon>Eukaryota</taxon>
        <taxon>Fungi</taxon>
        <taxon>Dikarya</taxon>
        <taxon>Basidiomycota</taxon>
        <taxon>Agaricomycotina</taxon>
        <taxon>Agaricomycetes</taxon>
        <taxon>Agaricomycetidae</taxon>
        <taxon>Agaricales</taxon>
        <taxon>Agaricineae</taxon>
        <taxon>Hydnangiaceae</taxon>
        <taxon>Laccaria</taxon>
    </lineage>
</organism>
<feature type="signal peptide" evidence="2">
    <location>
        <begin position="1"/>
        <end position="17"/>
    </location>
</feature>
<proteinExistence type="predicted"/>
<evidence type="ECO:0000256" key="1">
    <source>
        <dbReference type="SAM" id="MobiDB-lite"/>
    </source>
</evidence>
<keyword evidence="2" id="KW-0732">Signal</keyword>
<feature type="chain" id="PRO_5002748627" evidence="2">
    <location>
        <begin position="18"/>
        <end position="303"/>
    </location>
</feature>
<dbReference type="RefSeq" id="XP_001881988.1">
    <property type="nucleotide sequence ID" value="XM_001881953.1"/>
</dbReference>